<gene>
    <name evidence="1" type="ORF">VEZ01S_07_00500</name>
</gene>
<accession>U3CL18</accession>
<evidence type="ECO:0000313" key="1">
    <source>
        <dbReference type="EMBL" id="GAD78873.1"/>
    </source>
</evidence>
<protein>
    <submittedName>
        <fullName evidence="1">Uncharacterized protein</fullName>
    </submittedName>
</protein>
<name>U3CL18_9VIBR</name>
<proteinExistence type="predicted"/>
<reference evidence="1 2" key="1">
    <citation type="submission" date="2013-09" db="EMBL/GenBank/DDBJ databases">
        <title>Whole genome shotgun sequence of Vibrio ezurae NBRC 102218.</title>
        <authorList>
            <person name="Yoshida I."/>
            <person name="Hosoyama A."/>
            <person name="Numata M."/>
            <person name="Hashimoto M."/>
            <person name="Hosoyama Y."/>
            <person name="Tsuchikane K."/>
            <person name="Noguchi M."/>
            <person name="Hirakata S."/>
            <person name="Ichikawa N."/>
            <person name="Ohji S."/>
            <person name="Yamazoe A."/>
            <person name="Fujita N."/>
        </authorList>
    </citation>
    <scope>NUCLEOTIDE SEQUENCE [LARGE SCALE GENOMIC DNA]</scope>
    <source>
        <strain evidence="1 2">NBRC 102218</strain>
    </source>
</reference>
<dbReference type="RefSeq" id="WP_021712584.1">
    <property type="nucleotide sequence ID" value="NZ_BATM01000007.1"/>
</dbReference>
<keyword evidence="2" id="KW-1185">Reference proteome</keyword>
<dbReference type="AlphaFoldDB" id="U3CL18"/>
<comment type="caution">
    <text evidence="1">The sequence shown here is derived from an EMBL/GenBank/DDBJ whole genome shotgun (WGS) entry which is preliminary data.</text>
</comment>
<organism evidence="1 2">
    <name type="scientific">Vibrio ezurae NBRC 102218</name>
    <dbReference type="NCBI Taxonomy" id="1219080"/>
    <lineage>
        <taxon>Bacteria</taxon>
        <taxon>Pseudomonadati</taxon>
        <taxon>Pseudomonadota</taxon>
        <taxon>Gammaproteobacteria</taxon>
        <taxon>Vibrionales</taxon>
        <taxon>Vibrionaceae</taxon>
        <taxon>Vibrio</taxon>
    </lineage>
</organism>
<dbReference type="EMBL" id="BATM01000007">
    <property type="protein sequence ID" value="GAD78873.1"/>
    <property type="molecule type" value="Genomic_DNA"/>
</dbReference>
<evidence type="ECO:0000313" key="2">
    <source>
        <dbReference type="Proteomes" id="UP000016562"/>
    </source>
</evidence>
<dbReference type="Proteomes" id="UP000016562">
    <property type="component" value="Unassembled WGS sequence"/>
</dbReference>
<sequence>MTGSSFVTAGVNSSDRGAWIFSRCTDSTASFFGSLRSVMEKLQKADKFVWRSINYSDVSKTYIFSLKGSSKALGKVLTVCKRMKFTGRP</sequence>